<proteinExistence type="predicted"/>
<protein>
    <recommendedName>
        <fullName evidence="5">BTB domain-containing protein</fullName>
    </recommendedName>
</protein>
<dbReference type="Proteomes" id="UP000234323">
    <property type="component" value="Unassembled WGS sequence"/>
</dbReference>
<evidence type="ECO:0000259" key="1">
    <source>
        <dbReference type="PROSITE" id="PS50097"/>
    </source>
</evidence>
<comment type="caution">
    <text evidence="3">The sequence shown here is derived from an EMBL/GenBank/DDBJ whole genome shotgun (WGS) entry which is preliminary data.</text>
</comment>
<evidence type="ECO:0000259" key="2">
    <source>
        <dbReference type="PROSITE" id="PS50188"/>
    </source>
</evidence>
<organism evidence="3 4">
    <name type="scientific">Rhizophagus irregularis</name>
    <dbReference type="NCBI Taxonomy" id="588596"/>
    <lineage>
        <taxon>Eukaryota</taxon>
        <taxon>Fungi</taxon>
        <taxon>Fungi incertae sedis</taxon>
        <taxon>Mucoromycota</taxon>
        <taxon>Glomeromycotina</taxon>
        <taxon>Glomeromycetes</taxon>
        <taxon>Glomerales</taxon>
        <taxon>Glomeraceae</taxon>
        <taxon>Rhizophagus</taxon>
    </lineage>
</organism>
<dbReference type="Pfam" id="PF00622">
    <property type="entry name" value="SPRY"/>
    <property type="match status" value="1"/>
</dbReference>
<gene>
    <name evidence="3" type="ORF">RhiirA4_537578</name>
</gene>
<dbReference type="VEuPathDB" id="FungiDB:FUN_008187"/>
<dbReference type="InterPro" id="IPR003877">
    <property type="entry name" value="SPRY_dom"/>
</dbReference>
<feature type="domain" description="B30.2/SPRY" evidence="2">
    <location>
        <begin position="407"/>
        <end position="593"/>
    </location>
</feature>
<evidence type="ECO:0000313" key="4">
    <source>
        <dbReference type="Proteomes" id="UP000234323"/>
    </source>
</evidence>
<dbReference type="SUPFAM" id="SSF54695">
    <property type="entry name" value="POZ domain"/>
    <property type="match status" value="1"/>
</dbReference>
<dbReference type="InterPro" id="IPR013320">
    <property type="entry name" value="ConA-like_dom_sf"/>
</dbReference>
<dbReference type="AlphaFoldDB" id="A0A2I1FWN5"/>
<dbReference type="InterPro" id="IPR043136">
    <property type="entry name" value="B30.2/SPRY_sf"/>
</dbReference>
<reference evidence="3 4" key="1">
    <citation type="submission" date="2015-10" db="EMBL/GenBank/DDBJ databases">
        <title>Genome analyses suggest a sexual origin of heterokaryosis in a supposedly ancient asexual fungus.</title>
        <authorList>
            <person name="Ropars J."/>
            <person name="Sedzielewska K."/>
            <person name="Noel J."/>
            <person name="Charron P."/>
            <person name="Farinelli L."/>
            <person name="Marton T."/>
            <person name="Kruger M."/>
            <person name="Pelin A."/>
            <person name="Brachmann A."/>
            <person name="Corradi N."/>
        </authorList>
    </citation>
    <scope>NUCLEOTIDE SEQUENCE [LARGE SCALE GENOMIC DNA]</scope>
    <source>
        <strain evidence="3 4">A4</strain>
    </source>
</reference>
<feature type="domain" description="BTB" evidence="1">
    <location>
        <begin position="147"/>
        <end position="214"/>
    </location>
</feature>
<dbReference type="PROSITE" id="PS50097">
    <property type="entry name" value="BTB"/>
    <property type="match status" value="1"/>
</dbReference>
<dbReference type="VEuPathDB" id="FungiDB:FUN_008186"/>
<dbReference type="SMART" id="SM00225">
    <property type="entry name" value="BTB"/>
    <property type="match status" value="1"/>
</dbReference>
<sequence>MRNTYILLYWCYQLIRWCLKSVVSSHIVNALIATGCSGMVIGTLVYGTSYCIIRNKNNNNNNNNEALKFVEDVLHDAALETLMSFIGKVVAPKIIRYKTSKGIAKIITANNIMTTLFKSKKNHNKPSIRGKSLENDLRTLLNDERSYNISLKCSDGVTLRACKNILATRSDVFNNLIFNKSKAEIKNIIFTKINSTVMKVILEFLYTSNIKKVDLTVKDFIEMYYAANCFKLNELQKDIIEFTKKILNDGDKDLGKQLLSQYVEIFTIKSYNGMSKLLIDFVAKFNLNPLKDDSLSLLALKYLLSKTLDVKVPFATTEFELFKYTLIKIKRIIIKDYYLPNQDSAFIMDYEPNIVKDIQKQLKPLLPYFDLHRMDFMCIMKYVEPLNVFPYERLLDAYRCKIDENISAQEIINNSRLIRGVPIFRWQAYHERFIELNYGFHVSKDGFTVEVSNINDNSIKSMITDMIIKGKGIYEWDIIIEKLHKTVWIGLCDYDKTLEENVIIYIQKYHGWLLCSDGYVYHKKDRKWYGAKLKEGDIITIHLDMTEKSFAFSINGKKYPIVSEWKITSKIIPVVSLRQGSRLRIQPHLNELS</sequence>
<dbReference type="Gene3D" id="3.30.710.10">
    <property type="entry name" value="Potassium Channel Kv1.1, Chain A"/>
    <property type="match status" value="1"/>
</dbReference>
<dbReference type="CDD" id="cd11709">
    <property type="entry name" value="SPRY"/>
    <property type="match status" value="1"/>
</dbReference>
<dbReference type="VEuPathDB" id="FungiDB:RhiirFUN_008552"/>
<dbReference type="PROSITE" id="PS50188">
    <property type="entry name" value="B302_SPRY"/>
    <property type="match status" value="1"/>
</dbReference>
<dbReference type="InterPro" id="IPR011333">
    <property type="entry name" value="SKP1/BTB/POZ_sf"/>
</dbReference>
<dbReference type="VEuPathDB" id="FungiDB:RhiirFUN_008553"/>
<keyword evidence="4" id="KW-1185">Reference proteome</keyword>
<dbReference type="CDD" id="cd18186">
    <property type="entry name" value="BTB_POZ_ZBTB_KLHL-like"/>
    <property type="match status" value="1"/>
</dbReference>
<dbReference type="InterPro" id="IPR000210">
    <property type="entry name" value="BTB/POZ_dom"/>
</dbReference>
<dbReference type="EMBL" id="LLXI01000040">
    <property type="protein sequence ID" value="PKY38790.1"/>
    <property type="molecule type" value="Genomic_DNA"/>
</dbReference>
<dbReference type="VEuPathDB" id="FungiDB:RhiirA1_530257"/>
<dbReference type="Gene3D" id="2.60.120.920">
    <property type="match status" value="1"/>
</dbReference>
<dbReference type="SUPFAM" id="SSF49899">
    <property type="entry name" value="Concanavalin A-like lectins/glucanases"/>
    <property type="match status" value="1"/>
</dbReference>
<accession>A0A2I1FWN5</accession>
<name>A0A2I1FWN5_9GLOM</name>
<dbReference type="Pfam" id="PF00651">
    <property type="entry name" value="BTB"/>
    <property type="match status" value="1"/>
</dbReference>
<evidence type="ECO:0000313" key="3">
    <source>
        <dbReference type="EMBL" id="PKY38790.1"/>
    </source>
</evidence>
<dbReference type="InterPro" id="IPR001870">
    <property type="entry name" value="B30.2/SPRY"/>
</dbReference>
<evidence type="ECO:0008006" key="5">
    <source>
        <dbReference type="Google" id="ProtNLM"/>
    </source>
</evidence>